<name>A0A9D1S642_9FIRM</name>
<dbReference type="Proteomes" id="UP000824111">
    <property type="component" value="Unassembled WGS sequence"/>
</dbReference>
<reference evidence="1" key="1">
    <citation type="submission" date="2020-10" db="EMBL/GenBank/DDBJ databases">
        <authorList>
            <person name="Gilroy R."/>
        </authorList>
    </citation>
    <scope>NUCLEOTIDE SEQUENCE</scope>
    <source>
        <strain evidence="1">ChiSjej4B22-9803</strain>
    </source>
</reference>
<comment type="caution">
    <text evidence="1">The sequence shown here is derived from an EMBL/GenBank/DDBJ whole genome shotgun (WGS) entry which is preliminary data.</text>
</comment>
<organism evidence="1 2">
    <name type="scientific">Candidatus Avimonoglobus intestinipullorum</name>
    <dbReference type="NCBI Taxonomy" id="2840699"/>
    <lineage>
        <taxon>Bacteria</taxon>
        <taxon>Bacillati</taxon>
        <taxon>Bacillota</taxon>
        <taxon>Clostridia</taxon>
        <taxon>Eubacteriales</taxon>
        <taxon>Candidatus Avimonoglobus</taxon>
    </lineage>
</organism>
<sequence length="124" mass="13601">MALVNVAGTALKEPSKYNGSTSDIVDNGRNVQGVGVFDVIRTDVAKVEMEWNYCTCAEWSGILKLFNPQYGGAFINSVTFFDQCKNGYETRQMYVSDREAGLVSLNADGSPKGWQNCSLSLIEV</sequence>
<accession>A0A9D1S642</accession>
<dbReference type="EMBL" id="DVND01000084">
    <property type="protein sequence ID" value="HIU48350.1"/>
    <property type="molecule type" value="Genomic_DNA"/>
</dbReference>
<evidence type="ECO:0000313" key="2">
    <source>
        <dbReference type="Proteomes" id="UP000824111"/>
    </source>
</evidence>
<proteinExistence type="predicted"/>
<dbReference type="AlphaFoldDB" id="A0A9D1S642"/>
<gene>
    <name evidence="1" type="ORF">IAB04_03220</name>
</gene>
<evidence type="ECO:0000313" key="1">
    <source>
        <dbReference type="EMBL" id="HIU48350.1"/>
    </source>
</evidence>
<protein>
    <submittedName>
        <fullName evidence="1">Uncharacterized protein</fullName>
    </submittedName>
</protein>
<reference evidence="1" key="2">
    <citation type="journal article" date="2021" name="PeerJ">
        <title>Extensive microbial diversity within the chicken gut microbiome revealed by metagenomics and culture.</title>
        <authorList>
            <person name="Gilroy R."/>
            <person name="Ravi A."/>
            <person name="Getino M."/>
            <person name="Pursley I."/>
            <person name="Horton D.L."/>
            <person name="Alikhan N.F."/>
            <person name="Baker D."/>
            <person name="Gharbi K."/>
            <person name="Hall N."/>
            <person name="Watson M."/>
            <person name="Adriaenssens E.M."/>
            <person name="Foster-Nyarko E."/>
            <person name="Jarju S."/>
            <person name="Secka A."/>
            <person name="Antonio M."/>
            <person name="Oren A."/>
            <person name="Chaudhuri R.R."/>
            <person name="La Ragione R."/>
            <person name="Hildebrand F."/>
            <person name="Pallen M.J."/>
        </authorList>
    </citation>
    <scope>NUCLEOTIDE SEQUENCE</scope>
    <source>
        <strain evidence="1">ChiSjej4B22-9803</strain>
    </source>
</reference>